<keyword evidence="3" id="KW-1185">Reference proteome</keyword>
<reference evidence="2" key="1">
    <citation type="submission" date="2023-10" db="EMBL/GenBank/DDBJ databases">
        <authorList>
            <person name="Chen Y."/>
            <person name="Shah S."/>
            <person name="Dougan E. K."/>
            <person name="Thang M."/>
            <person name="Chan C."/>
        </authorList>
    </citation>
    <scope>NUCLEOTIDE SEQUENCE [LARGE SCALE GENOMIC DNA]</scope>
</reference>
<sequence length="650" mass="70735">MAAAPASAKSFRHAELKKIMDRPGNLKAIRESRTLCVALDHLALGRTRAAADALSLRLQAVDMAERVGWDRARHIELIPPESEGLAGKEMNCVATGEADLDRRLGEKSANSSSAGAWSLPKSGFSGKGPGADIGKRKSKVKGTREWGGWAWKSSNQKGKGWEASRGIQRTAALDSPTRFGQLYRRFVEQASQHEHRSEFDVTCRVDAGRTLNLIIEAVINFVFSPDAPLILSDVVDDLQCRKMSYSGESVTRRRGLQCKLVIPCWPSIGEARLLPMEQFVDGEIRDDILEPTGCLLPRELWPATTKKSAVFAADDEWYAIVKAGVQRNMFGQIELKDEFTGADGLRVLGGAMGVDKTKIRDGVATPCLRFVCAFTSTIEFCRRLRGGADYLPYLNQLGLVLLSCGEMLVVDSEDMTSCFNLFRMPDAWAKFFAFSKPVPRSYFGGPAHEMVHVYFKAVPMGWMGELYESDGLLARAASESDPHGVFVNTCGIFGIPLAIGKRLVPSFRTAILGGELDGTRGVLLHSREKGFRLLAKPAGLMTMESWTEAALHHWSVLYGFGAGFRRPAFSTLQDVISWIHDPAWGKHAAQSPPPEVVDEILASAGLAPLLFGDLRASIRTIISCSDASEAGGAASEARAFVPAIGASVAA</sequence>
<evidence type="ECO:0000256" key="1">
    <source>
        <dbReference type="SAM" id="MobiDB-lite"/>
    </source>
</evidence>
<dbReference type="EMBL" id="CAUYUJ010016046">
    <property type="protein sequence ID" value="CAK0861135.1"/>
    <property type="molecule type" value="Genomic_DNA"/>
</dbReference>
<feature type="region of interest" description="Disordered" evidence="1">
    <location>
        <begin position="107"/>
        <end position="143"/>
    </location>
</feature>
<accession>A0ABN9UMJ5</accession>
<organism evidence="2 3">
    <name type="scientific">Prorocentrum cordatum</name>
    <dbReference type="NCBI Taxonomy" id="2364126"/>
    <lineage>
        <taxon>Eukaryota</taxon>
        <taxon>Sar</taxon>
        <taxon>Alveolata</taxon>
        <taxon>Dinophyceae</taxon>
        <taxon>Prorocentrales</taxon>
        <taxon>Prorocentraceae</taxon>
        <taxon>Prorocentrum</taxon>
    </lineage>
</organism>
<gene>
    <name evidence="2" type="ORF">PCOR1329_LOCUS49899</name>
</gene>
<name>A0ABN9UMJ5_9DINO</name>
<dbReference type="Proteomes" id="UP001189429">
    <property type="component" value="Unassembled WGS sequence"/>
</dbReference>
<feature type="non-terminal residue" evidence="2">
    <location>
        <position position="650"/>
    </location>
</feature>
<proteinExistence type="predicted"/>
<comment type="caution">
    <text evidence="2">The sequence shown here is derived from an EMBL/GenBank/DDBJ whole genome shotgun (WGS) entry which is preliminary data.</text>
</comment>
<evidence type="ECO:0000313" key="3">
    <source>
        <dbReference type="Proteomes" id="UP001189429"/>
    </source>
</evidence>
<evidence type="ECO:0000313" key="2">
    <source>
        <dbReference type="EMBL" id="CAK0861135.1"/>
    </source>
</evidence>
<protein>
    <submittedName>
        <fullName evidence="2">Uncharacterized protein</fullName>
    </submittedName>
</protein>